<evidence type="ECO:0000313" key="4">
    <source>
        <dbReference type="Proteomes" id="UP000189703"/>
    </source>
</evidence>
<dbReference type="RefSeq" id="XP_010254707.1">
    <property type="nucleotide sequence ID" value="XM_010256405.1"/>
</dbReference>
<dbReference type="Pfam" id="PF00076">
    <property type="entry name" value="RRM_1"/>
    <property type="match status" value="1"/>
</dbReference>
<organism evidence="4 5">
    <name type="scientific">Nelumbo nucifera</name>
    <name type="common">Sacred lotus</name>
    <dbReference type="NCBI Taxonomy" id="4432"/>
    <lineage>
        <taxon>Eukaryota</taxon>
        <taxon>Viridiplantae</taxon>
        <taxon>Streptophyta</taxon>
        <taxon>Embryophyta</taxon>
        <taxon>Tracheophyta</taxon>
        <taxon>Spermatophyta</taxon>
        <taxon>Magnoliopsida</taxon>
        <taxon>Proteales</taxon>
        <taxon>Nelumbonaceae</taxon>
        <taxon>Nelumbo</taxon>
    </lineage>
</organism>
<dbReference type="OrthoDB" id="1912879at2759"/>
<dbReference type="GeneID" id="104595608"/>
<dbReference type="PANTHER" id="PTHR37200:SF1">
    <property type="entry name" value="RNA-BINDING (RRM_RBD_RNP MOTIFS) FAMILY PROTEIN"/>
    <property type="match status" value="1"/>
</dbReference>
<proteinExistence type="predicted"/>
<dbReference type="Proteomes" id="UP000189703">
    <property type="component" value="Unplaced"/>
</dbReference>
<evidence type="ECO:0000256" key="1">
    <source>
        <dbReference type="PROSITE-ProRule" id="PRU00176"/>
    </source>
</evidence>
<accession>A0A1U8A0W8</accession>
<dbReference type="GO" id="GO:0003723">
    <property type="term" value="F:RNA binding"/>
    <property type="evidence" value="ECO:0007669"/>
    <property type="project" value="UniProtKB-UniRule"/>
</dbReference>
<evidence type="ECO:0000256" key="2">
    <source>
        <dbReference type="SAM" id="MobiDB-lite"/>
    </source>
</evidence>
<dbReference type="FunCoup" id="A0A1U8A0W8">
    <property type="interactions" value="1040"/>
</dbReference>
<dbReference type="SUPFAM" id="SSF54928">
    <property type="entry name" value="RNA-binding domain, RBD"/>
    <property type="match status" value="1"/>
</dbReference>
<dbReference type="KEGG" id="nnu:104595608"/>
<dbReference type="InParanoid" id="A0A1U8A0W8"/>
<dbReference type="PROSITE" id="PS50102">
    <property type="entry name" value="RRM"/>
    <property type="match status" value="1"/>
</dbReference>
<dbReference type="SMART" id="SM00360">
    <property type="entry name" value="RRM"/>
    <property type="match status" value="1"/>
</dbReference>
<dbReference type="InterPro" id="IPR012677">
    <property type="entry name" value="Nucleotide-bd_a/b_plait_sf"/>
</dbReference>
<name>A0A1U8A0W8_NELNU</name>
<sequence length="423" mass="47371">MMVLSLGALRLSCNSSSILLTIPHNLTISSLSSKSYKTHSPTLLLNVNSNSLVSQVRKEGGPFLDQQGARFSVFATKKRNKSTSTLLDMSGYDDDDIGDEEDDDEMFVPFANMKKWLQDKPSGFGEGKVYDTSIEDKLLEEMEQSRNAQLANINNLKNNPPNVNSKKEKQVRAPEVISSGVQVRIGNLPKKKNIHRDLKVAFKEFPGIINISPAVSGNKKTRDPVCKGFAFIDFDTEEAAIRFVKIYSRQSLLFGKIEKQITCEITNPRHSSYAHFEQSIEENYMPTSEQTYPSIKEDLDSDSDIITVNSWEDPSGEYNDLEDQIISADWEETGENVEFANMCEPSEDESMRPGSTTNLLSSKRQKKAQKVHKKQSVKRNSAKPPKLNVPGSAKRLKVREKAVLTGVFSKYGGNPSLTSQEER</sequence>
<reference evidence="5" key="1">
    <citation type="submission" date="2025-08" db="UniProtKB">
        <authorList>
            <consortium name="RefSeq"/>
        </authorList>
    </citation>
    <scope>IDENTIFICATION</scope>
</reference>
<feature type="compositionally biased region" description="Basic residues" evidence="2">
    <location>
        <begin position="363"/>
        <end position="381"/>
    </location>
</feature>
<dbReference type="STRING" id="4432.A0A1U8A0W8"/>
<feature type="region of interest" description="Disordered" evidence="2">
    <location>
        <begin position="344"/>
        <end position="395"/>
    </location>
</feature>
<feature type="domain" description="RRM" evidence="3">
    <location>
        <begin position="181"/>
        <end position="268"/>
    </location>
</feature>
<dbReference type="eggNOG" id="ENOG502QPWD">
    <property type="taxonomic scope" value="Eukaryota"/>
</dbReference>
<dbReference type="OMA" id="NGFCSFA"/>
<protein>
    <submittedName>
        <fullName evidence="5">Uncharacterized protein LOC104595608</fullName>
    </submittedName>
</protein>
<dbReference type="PANTHER" id="PTHR37200">
    <property type="entry name" value="RNA-BINDING (RRM/RBD/RNP MOTIFS) FAMILY PROTEIN"/>
    <property type="match status" value="1"/>
</dbReference>
<dbReference type="AlphaFoldDB" id="A0A1U8A0W8"/>
<evidence type="ECO:0000259" key="3">
    <source>
        <dbReference type="PROSITE" id="PS50102"/>
    </source>
</evidence>
<gene>
    <name evidence="5" type="primary">LOC104595608</name>
</gene>
<evidence type="ECO:0000313" key="5">
    <source>
        <dbReference type="RefSeq" id="XP_010254707.1"/>
    </source>
</evidence>
<keyword evidence="1" id="KW-0694">RNA-binding</keyword>
<dbReference type="InterPro" id="IPR000504">
    <property type="entry name" value="RRM_dom"/>
</dbReference>
<dbReference type="CDD" id="cd00590">
    <property type="entry name" value="RRM_SF"/>
    <property type="match status" value="1"/>
</dbReference>
<dbReference type="InterPro" id="IPR035979">
    <property type="entry name" value="RBD_domain_sf"/>
</dbReference>
<dbReference type="Gene3D" id="3.30.70.330">
    <property type="match status" value="1"/>
</dbReference>
<keyword evidence="4" id="KW-1185">Reference proteome</keyword>